<dbReference type="KEGG" id="agv:OJF2_18050"/>
<evidence type="ECO:0000256" key="1">
    <source>
        <dbReference type="SAM" id="Phobius"/>
    </source>
</evidence>
<keyword evidence="1" id="KW-1133">Transmembrane helix</keyword>
<feature type="transmembrane region" description="Helical" evidence="1">
    <location>
        <begin position="499"/>
        <end position="518"/>
    </location>
</feature>
<sequence length="1003" mass="110064">MRQSAWRTASWIAISFAIAFLPCIGKGLRGDRQFGFRDAAHYYYPLYERVQREWDAGRWPLWEPEENGGMPLLGNPTAAVLYPGKLIYAAMPYPWAARVYIAAHVALAFAGTLLVLRAWGVSGTGSALGALTYAFGSPILYQYCNVIYLVGAAWLPLGFLAIDRWLTAGSRPAILGLTAVLAMQTLGGDPQSAYLLGLCGGGYAAGLAWIRSRSSVAEQAEPADGAEPTTGRRGRWWAIPLAVGLVVAWFYVTLRLAEILPRLRPTGEPTPALPWMRYVPLVMLGLWSLVGLRILGGWLRGGRRGRLGGALAGMAAAAVLAAGLSAAQLLPVLEFAGQTTRAEADGPHEVYPFSVAPYRVVEAIWPGIFGAASRTNSSWMDVFKFPGARQKIWVPSNYLGLMGLLLAVSAFGLRGGAPRRVWLSAIVLLGLLGGFGEYTSPIWASRAIAEATGWDVGDIGPQDHDQVTPIRRDRYLRDGDGGIYWLMTNVFPGFKQFRYPAKLLTFTCFGLAALAGMGWDDLMRGRRKRVIPLAAGLALLSFVLLILVLVNRRELIARLSGRGIVTLFGPLDPEAAIRDVTFALSQGAAVATALAVLAILAQARRGGGVLGGLALVAVAADLALANASLVTIVPQSLFDGEPDVAKLIREAEAKDPSPGPFRIHRMPIWSPPAWFLRSSPDRESEFVSWERATLQPKYGINLGIDYTYTKGVAELYDLEWFFVGFERSVHGATAKDLGVAEGTNIVVYPRRSYDIWNSRYFVLPSQSNGWTSEERGYASFLEGTEMVHPLSEFFHGKDNEAERRDWAEKHDYQIRRNLQAFPRSWIVRDFRPLPPLEQLSRRERGGPMQEMLHAGDLTWKDPNLPVYDPRRIAWIRGDDVPGLRPYLNGQPQKATETVKVSYPRPDRVVVEANLDAPGLVVLSDVYYPGWTLTIDDKSAPIYKVNMLMRGAAVEKGTHTLVFRYEPRSFRLGGRISIASLAISAILVLALAVRGRRPPPAADA</sequence>
<feature type="transmembrane region" description="Helical" evidence="1">
    <location>
        <begin position="140"/>
        <end position="162"/>
    </location>
</feature>
<evidence type="ECO:0000313" key="3">
    <source>
        <dbReference type="Proteomes" id="UP000324233"/>
    </source>
</evidence>
<dbReference type="PANTHER" id="PTHR38454">
    <property type="entry name" value="INTEGRAL MEMBRANE PROTEIN-RELATED"/>
    <property type="match status" value="1"/>
</dbReference>
<accession>A0A5B9VZD5</accession>
<dbReference type="PANTHER" id="PTHR38454:SF1">
    <property type="entry name" value="INTEGRAL MEMBRANE PROTEIN"/>
    <property type="match status" value="1"/>
</dbReference>
<dbReference type="RefSeq" id="WP_148593083.1">
    <property type="nucleotide sequence ID" value="NZ_CP042997.1"/>
</dbReference>
<feature type="transmembrane region" description="Helical" evidence="1">
    <location>
        <begin position="971"/>
        <end position="992"/>
    </location>
</feature>
<proteinExistence type="predicted"/>
<feature type="transmembrane region" description="Helical" evidence="1">
    <location>
        <begin position="99"/>
        <end position="120"/>
    </location>
</feature>
<dbReference type="Pfam" id="PF09586">
    <property type="entry name" value="YfhO"/>
    <property type="match status" value="1"/>
</dbReference>
<name>A0A5B9VZD5_9BACT</name>
<evidence type="ECO:0000313" key="2">
    <source>
        <dbReference type="EMBL" id="QEH33304.1"/>
    </source>
</evidence>
<feature type="transmembrane region" description="Helical" evidence="1">
    <location>
        <begin position="613"/>
        <end position="633"/>
    </location>
</feature>
<feature type="transmembrane region" description="Helical" evidence="1">
    <location>
        <begin position="392"/>
        <end position="413"/>
    </location>
</feature>
<protein>
    <submittedName>
        <fullName evidence="2">Bacterial membrane protein YfhO</fullName>
    </submittedName>
</protein>
<feature type="transmembrane region" description="Helical" evidence="1">
    <location>
        <begin position="580"/>
        <end position="601"/>
    </location>
</feature>
<dbReference type="Proteomes" id="UP000324233">
    <property type="component" value="Chromosome"/>
</dbReference>
<feature type="transmembrane region" description="Helical" evidence="1">
    <location>
        <begin position="236"/>
        <end position="257"/>
    </location>
</feature>
<keyword evidence="3" id="KW-1185">Reference proteome</keyword>
<dbReference type="InterPro" id="IPR018580">
    <property type="entry name" value="Uncharacterised_YfhO"/>
</dbReference>
<gene>
    <name evidence="2" type="ORF">OJF2_18050</name>
</gene>
<feature type="transmembrane region" description="Helical" evidence="1">
    <location>
        <begin position="307"/>
        <end position="330"/>
    </location>
</feature>
<reference evidence="2 3" key="1">
    <citation type="submission" date="2019-08" db="EMBL/GenBank/DDBJ databases">
        <title>Deep-cultivation of Planctomycetes and their phenomic and genomic characterization uncovers novel biology.</title>
        <authorList>
            <person name="Wiegand S."/>
            <person name="Jogler M."/>
            <person name="Boedeker C."/>
            <person name="Pinto D."/>
            <person name="Vollmers J."/>
            <person name="Rivas-Marin E."/>
            <person name="Kohn T."/>
            <person name="Peeters S.H."/>
            <person name="Heuer A."/>
            <person name="Rast P."/>
            <person name="Oberbeckmann S."/>
            <person name="Bunk B."/>
            <person name="Jeske O."/>
            <person name="Meyerdierks A."/>
            <person name="Storesund J.E."/>
            <person name="Kallscheuer N."/>
            <person name="Luecker S."/>
            <person name="Lage O.M."/>
            <person name="Pohl T."/>
            <person name="Merkel B.J."/>
            <person name="Hornburger P."/>
            <person name="Mueller R.-W."/>
            <person name="Bruemmer F."/>
            <person name="Labrenz M."/>
            <person name="Spormann A.M."/>
            <person name="Op den Camp H."/>
            <person name="Overmann J."/>
            <person name="Amann R."/>
            <person name="Jetten M.S.M."/>
            <person name="Mascher T."/>
            <person name="Medema M.H."/>
            <person name="Devos D.P."/>
            <person name="Kaster A.-K."/>
            <person name="Ovreas L."/>
            <person name="Rohde M."/>
            <person name="Galperin M.Y."/>
            <person name="Jogler C."/>
        </authorList>
    </citation>
    <scope>NUCLEOTIDE SEQUENCE [LARGE SCALE GENOMIC DNA]</scope>
    <source>
        <strain evidence="2 3">OJF2</strain>
    </source>
</reference>
<dbReference type="EMBL" id="CP042997">
    <property type="protein sequence ID" value="QEH33304.1"/>
    <property type="molecule type" value="Genomic_DNA"/>
</dbReference>
<feature type="transmembrane region" description="Helical" evidence="1">
    <location>
        <begin position="420"/>
        <end position="436"/>
    </location>
</feature>
<keyword evidence="1" id="KW-0812">Transmembrane</keyword>
<keyword evidence="1" id="KW-0472">Membrane</keyword>
<organism evidence="2 3">
    <name type="scientific">Aquisphaera giovannonii</name>
    <dbReference type="NCBI Taxonomy" id="406548"/>
    <lineage>
        <taxon>Bacteria</taxon>
        <taxon>Pseudomonadati</taxon>
        <taxon>Planctomycetota</taxon>
        <taxon>Planctomycetia</taxon>
        <taxon>Isosphaerales</taxon>
        <taxon>Isosphaeraceae</taxon>
        <taxon>Aquisphaera</taxon>
    </lineage>
</organism>
<dbReference type="AlphaFoldDB" id="A0A5B9VZD5"/>
<feature type="transmembrane region" description="Helical" evidence="1">
    <location>
        <begin position="530"/>
        <end position="550"/>
    </location>
</feature>
<feature type="transmembrane region" description="Helical" evidence="1">
    <location>
        <begin position="277"/>
        <end position="295"/>
    </location>
</feature>
<dbReference type="OrthoDB" id="231679at2"/>